<dbReference type="Proteomes" id="UP001291623">
    <property type="component" value="Unassembled WGS sequence"/>
</dbReference>
<accession>A0AAE1RQ20</accession>
<dbReference type="GO" id="GO:0032389">
    <property type="term" value="C:MutLalpha complex"/>
    <property type="evidence" value="ECO:0007669"/>
    <property type="project" value="TreeGrafter"/>
</dbReference>
<dbReference type="EMBL" id="JAVYJV010000013">
    <property type="protein sequence ID" value="KAK4355681.1"/>
    <property type="molecule type" value="Genomic_DNA"/>
</dbReference>
<reference evidence="1" key="1">
    <citation type="submission" date="2023-12" db="EMBL/GenBank/DDBJ databases">
        <title>Genome assembly of Anisodus tanguticus.</title>
        <authorList>
            <person name="Wang Y.-J."/>
        </authorList>
    </citation>
    <scope>NUCLEOTIDE SEQUENCE</scope>
    <source>
        <strain evidence="1">KB-2021</strain>
        <tissue evidence="1">Leaf</tissue>
    </source>
</reference>
<dbReference type="PANTHER" id="PTHR10073">
    <property type="entry name" value="DNA MISMATCH REPAIR PROTEIN MLH, PMS, MUTL"/>
    <property type="match status" value="1"/>
</dbReference>
<protein>
    <submittedName>
        <fullName evidence="1">Uncharacterized protein</fullName>
    </submittedName>
</protein>
<dbReference type="GO" id="GO:0140664">
    <property type="term" value="F:ATP-dependent DNA damage sensor activity"/>
    <property type="evidence" value="ECO:0007669"/>
    <property type="project" value="InterPro"/>
</dbReference>
<dbReference type="PANTHER" id="PTHR10073:SF52">
    <property type="entry name" value="MISMATCH REPAIR ENDONUCLEASE PMS2"/>
    <property type="match status" value="1"/>
</dbReference>
<evidence type="ECO:0000313" key="1">
    <source>
        <dbReference type="EMBL" id="KAK4355681.1"/>
    </source>
</evidence>
<gene>
    <name evidence="1" type="ORF">RND71_024652</name>
</gene>
<organism evidence="1 2">
    <name type="scientific">Anisodus tanguticus</name>
    <dbReference type="NCBI Taxonomy" id="243964"/>
    <lineage>
        <taxon>Eukaryota</taxon>
        <taxon>Viridiplantae</taxon>
        <taxon>Streptophyta</taxon>
        <taxon>Embryophyta</taxon>
        <taxon>Tracheophyta</taxon>
        <taxon>Spermatophyta</taxon>
        <taxon>Magnoliopsida</taxon>
        <taxon>eudicotyledons</taxon>
        <taxon>Gunneridae</taxon>
        <taxon>Pentapetalae</taxon>
        <taxon>asterids</taxon>
        <taxon>lamiids</taxon>
        <taxon>Solanales</taxon>
        <taxon>Solanaceae</taxon>
        <taxon>Solanoideae</taxon>
        <taxon>Hyoscyameae</taxon>
        <taxon>Anisodus</taxon>
    </lineage>
</organism>
<dbReference type="GO" id="GO:0006298">
    <property type="term" value="P:mismatch repair"/>
    <property type="evidence" value="ECO:0007669"/>
    <property type="project" value="InterPro"/>
</dbReference>
<comment type="caution">
    <text evidence="1">The sequence shown here is derived from an EMBL/GenBank/DDBJ whole genome shotgun (WGS) entry which is preliminary data.</text>
</comment>
<sequence>MQSTKTSWHLALPLRNGFLLEEDLCAPPGHRAVLELQLVGPDVSYRINEECSIMITYRNDTADSLCPPRVRAMLASRACKSSVVGDPLGRNEMQKAWNCPHGRPTMRHLVDLRTVQRILEADSW</sequence>
<dbReference type="InterPro" id="IPR038973">
    <property type="entry name" value="MutL/Mlh/Pms-like"/>
</dbReference>
<dbReference type="GO" id="GO:0016887">
    <property type="term" value="F:ATP hydrolysis activity"/>
    <property type="evidence" value="ECO:0007669"/>
    <property type="project" value="InterPro"/>
</dbReference>
<proteinExistence type="predicted"/>
<name>A0AAE1RQ20_9SOLA</name>
<dbReference type="AlphaFoldDB" id="A0AAE1RQ20"/>
<evidence type="ECO:0000313" key="2">
    <source>
        <dbReference type="Proteomes" id="UP001291623"/>
    </source>
</evidence>
<dbReference type="InterPro" id="IPR042120">
    <property type="entry name" value="MutL_C_dimsub"/>
</dbReference>
<dbReference type="Gene3D" id="3.30.1540.20">
    <property type="entry name" value="MutL, C-terminal domain, dimerisation subdomain"/>
    <property type="match status" value="1"/>
</dbReference>
<keyword evidence="2" id="KW-1185">Reference proteome</keyword>